<evidence type="ECO:0000256" key="2">
    <source>
        <dbReference type="SAM" id="MobiDB-lite"/>
    </source>
</evidence>
<dbReference type="GO" id="GO:0006508">
    <property type="term" value="P:proteolysis"/>
    <property type="evidence" value="ECO:0007669"/>
    <property type="project" value="UniProtKB-KW"/>
</dbReference>
<dbReference type="GO" id="GO:0008233">
    <property type="term" value="F:peptidase activity"/>
    <property type="evidence" value="ECO:0007669"/>
    <property type="project" value="UniProtKB-KW"/>
</dbReference>
<name>A0A2Z2CBI1_9VIRU</name>
<keyword evidence="1" id="KW-0378">Hydrolase</keyword>
<dbReference type="SUPFAM" id="SSF50494">
    <property type="entry name" value="Trypsin-like serine proteases"/>
    <property type="match status" value="1"/>
</dbReference>
<dbReference type="InterPro" id="IPR009003">
    <property type="entry name" value="Peptidase_S1_PA"/>
</dbReference>
<feature type="region of interest" description="Disordered" evidence="2">
    <location>
        <begin position="482"/>
        <end position="502"/>
    </location>
</feature>
<keyword evidence="3" id="KW-0645">Protease</keyword>
<reference evidence="3" key="1">
    <citation type="submission" date="2016-04" db="EMBL/GenBank/DDBJ databases">
        <authorList>
            <person name="Evans L.H."/>
            <person name="Alamgir A."/>
            <person name="Owens N."/>
            <person name="Weber N.D."/>
            <person name="Virtaneva K."/>
            <person name="Barbian K."/>
            <person name="Babar A."/>
            <person name="Rosenke K."/>
        </authorList>
    </citation>
    <scope>NUCLEOTIDE SEQUENCE</scope>
    <source>
        <strain evidence="3">UW</strain>
    </source>
</reference>
<evidence type="ECO:0000256" key="1">
    <source>
        <dbReference type="ARBA" id="ARBA00022801"/>
    </source>
</evidence>
<feature type="region of interest" description="Disordered" evidence="2">
    <location>
        <begin position="368"/>
        <end position="390"/>
    </location>
</feature>
<protein>
    <submittedName>
        <fullName evidence="3">Protease</fullName>
    </submittedName>
</protein>
<organism evidence="3">
    <name type="scientific">Baird Spence virus</name>
    <dbReference type="NCBI Taxonomy" id="1911089"/>
    <lineage>
        <taxon>Viruses</taxon>
    </lineage>
</organism>
<sequence>MGPIILVIYIYQLTFEFEKTFGPNSVWVNWKPFVDRLQWAMAWKACVAIACYWVLTSTLQKAAEKSEAVASGFVPEKVMAGSVFMKANKPKFQADVYGLADGKWLRSGQCFLSGEYLITANHVVSGYEKVKIVSWKGHFETEASVFEHVEGDLAISMMGADVIALLGLTSSTLIDMEPEMDSGLFVTATGFDQTSMGLVKTHPSFGFVRYTGSTVGGFSGAPYFCGNRVYGFHIGGCSENLGYSSAYVNMIIRYYREDTEDFVVQQAAHMGQFDYKQSPYSPDEFRVKVGRKYYNVDAEGLERMRSTGARATYIDRLAADYEPECAAATAFEKTTSEAVKILESNPPVVAEVPKAKLLISEAESKNFQRQKSSAGVPSPAGPSKKDQVTAALTTKKSKLRVITSSTPQKDSAGLLKTLAARNEVLQGMSKFSRKLRLAQSALPQQLSNKRLPALSSQSLDTQLISLQQEIEKLSQRLGSIMESTTSTTTAAQEQATTSALLR</sequence>
<accession>A0A2Z2CBI1</accession>
<evidence type="ECO:0000313" key="3">
    <source>
        <dbReference type="EMBL" id="AOX15242.1"/>
    </source>
</evidence>
<proteinExistence type="predicted"/>
<dbReference type="EMBL" id="KX138223">
    <property type="protein sequence ID" value="AOX15242.1"/>
    <property type="molecule type" value="Genomic_RNA"/>
</dbReference>
<feature type="compositionally biased region" description="Low complexity" evidence="2">
    <location>
        <begin position="372"/>
        <end position="382"/>
    </location>
</feature>